<dbReference type="SUPFAM" id="SSF111369">
    <property type="entry name" value="HlyD-like secretion proteins"/>
    <property type="match status" value="1"/>
</dbReference>
<comment type="similarity">
    <text evidence="1">Belongs to the membrane fusion protein (MFP) (TC 8.A.1) family.</text>
</comment>
<dbReference type="GO" id="GO:0015562">
    <property type="term" value="F:efflux transmembrane transporter activity"/>
    <property type="evidence" value="ECO:0007669"/>
    <property type="project" value="TreeGrafter"/>
</dbReference>
<dbReference type="PANTHER" id="PTHR30469:SF15">
    <property type="entry name" value="HLYD FAMILY OF SECRETION PROTEINS"/>
    <property type="match status" value="1"/>
</dbReference>
<dbReference type="EMBL" id="CBTK010000068">
    <property type="protein sequence ID" value="CDH44319.1"/>
    <property type="molecule type" value="Genomic_DNA"/>
</dbReference>
<dbReference type="Proteomes" id="UP000019184">
    <property type="component" value="Unassembled WGS sequence"/>
</dbReference>
<keyword evidence="5" id="KW-1185">Reference proteome</keyword>
<protein>
    <recommendedName>
        <fullName evidence="3">Multidrug resistance protein MdtA-like barrel-sandwich hybrid domain-containing protein</fullName>
    </recommendedName>
</protein>
<dbReference type="Gene3D" id="2.40.50.100">
    <property type="match status" value="1"/>
</dbReference>
<evidence type="ECO:0000256" key="2">
    <source>
        <dbReference type="SAM" id="Coils"/>
    </source>
</evidence>
<dbReference type="RefSeq" id="WP_051497477.1">
    <property type="nucleotide sequence ID" value="NZ_CBTK010000068.1"/>
</dbReference>
<dbReference type="NCBIfam" id="TIGR01730">
    <property type="entry name" value="RND_mfp"/>
    <property type="match status" value="1"/>
</dbReference>
<feature type="coiled-coil region" evidence="2">
    <location>
        <begin position="115"/>
        <end position="180"/>
    </location>
</feature>
<sequence length="317" mass="34726">MKFQLRLRGGWLPLLALCLLVFTAKTVFSTRPISDRLEPEALPPVAPAHSAMQSFVVGAGLVEPRSEIISIAAQISGLIREVRVKPGDEVEPGDVLFMLDDSDAQAEVAIRRAAVETLKAQIEAARIELAQAGTELRRATELAATRTISEQEATQQRFTRDLAQARKATLIAQSKEAEAQLTRALVQVNWHTVRAPIHGVILQARLRVGEIASNTRVDEPLLQLGDIRMLHVRVDIDEADIHRLVQGASATVSARSEATRTVTAAFVRIEPLIVPKKSLTNAADERVDTRVMQVIYALPSKAVGFWCGQQVDVFIEG</sequence>
<evidence type="ECO:0000256" key="1">
    <source>
        <dbReference type="ARBA" id="ARBA00009477"/>
    </source>
</evidence>
<evidence type="ECO:0000313" key="5">
    <source>
        <dbReference type="Proteomes" id="UP000019184"/>
    </source>
</evidence>
<comment type="caution">
    <text evidence="4">The sequence shown here is derived from an EMBL/GenBank/DDBJ whole genome shotgun (WGS) entry which is preliminary data.</text>
</comment>
<proteinExistence type="inferred from homology"/>
<keyword evidence="2" id="KW-0175">Coiled coil</keyword>
<organism evidence="4 5">
    <name type="scientific">Candidatus Contendobacter odensis Run_B_J11</name>
    <dbReference type="NCBI Taxonomy" id="1400861"/>
    <lineage>
        <taxon>Bacteria</taxon>
        <taxon>Pseudomonadati</taxon>
        <taxon>Pseudomonadota</taxon>
        <taxon>Gammaproteobacteria</taxon>
        <taxon>Candidatus Competibacteraceae</taxon>
        <taxon>Candidatus Contendibacter</taxon>
    </lineage>
</organism>
<dbReference type="OrthoDB" id="9785187at2"/>
<reference evidence="4 5" key="1">
    <citation type="journal article" date="2014" name="ISME J.">
        <title>Candidatus Competibacter-lineage genomes retrieved from metagenomes reveal functional metabolic diversity.</title>
        <authorList>
            <person name="McIlroy S.J."/>
            <person name="Albertsen M."/>
            <person name="Andresen E.K."/>
            <person name="Saunders A.M."/>
            <person name="Kristiansen R."/>
            <person name="Stokholm-Bjerregaard M."/>
            <person name="Nielsen K.L."/>
            <person name="Nielsen P.H."/>
        </authorList>
    </citation>
    <scope>NUCLEOTIDE SEQUENCE [LARGE SCALE GENOMIC DNA]</scope>
    <source>
        <strain evidence="4 5">Run_B_J11</strain>
    </source>
</reference>
<dbReference type="InterPro" id="IPR006143">
    <property type="entry name" value="RND_pump_MFP"/>
</dbReference>
<dbReference type="Pfam" id="PF25917">
    <property type="entry name" value="BSH_RND"/>
    <property type="match status" value="1"/>
</dbReference>
<feature type="domain" description="Multidrug resistance protein MdtA-like barrel-sandwich hybrid" evidence="3">
    <location>
        <begin position="68"/>
        <end position="217"/>
    </location>
</feature>
<dbReference type="PANTHER" id="PTHR30469">
    <property type="entry name" value="MULTIDRUG RESISTANCE PROTEIN MDTA"/>
    <property type="match status" value="1"/>
</dbReference>
<dbReference type="GO" id="GO:1990281">
    <property type="term" value="C:efflux pump complex"/>
    <property type="evidence" value="ECO:0007669"/>
    <property type="project" value="TreeGrafter"/>
</dbReference>
<dbReference type="InterPro" id="IPR058625">
    <property type="entry name" value="MdtA-like_BSH"/>
</dbReference>
<accession>A0A7U7J3G4</accession>
<dbReference type="Gene3D" id="1.10.287.470">
    <property type="entry name" value="Helix hairpin bin"/>
    <property type="match status" value="1"/>
</dbReference>
<dbReference type="AlphaFoldDB" id="A0A7U7J3G4"/>
<gene>
    <name evidence="4" type="ORF">BN874_160075</name>
</gene>
<name>A0A7U7J3G4_9GAMM</name>
<dbReference type="Gene3D" id="2.40.30.170">
    <property type="match status" value="1"/>
</dbReference>
<evidence type="ECO:0000259" key="3">
    <source>
        <dbReference type="Pfam" id="PF25917"/>
    </source>
</evidence>
<evidence type="ECO:0000313" key="4">
    <source>
        <dbReference type="EMBL" id="CDH44319.1"/>
    </source>
</evidence>